<protein>
    <submittedName>
        <fullName evidence="2">Uncharacterized protein</fullName>
    </submittedName>
</protein>
<proteinExistence type="predicted"/>
<accession>A0A9P1GH89</accession>
<evidence type="ECO:0000256" key="1">
    <source>
        <dbReference type="SAM" id="MobiDB-lite"/>
    </source>
</evidence>
<evidence type="ECO:0000313" key="2">
    <source>
        <dbReference type="EMBL" id="CAI4013931.1"/>
    </source>
</evidence>
<feature type="region of interest" description="Disordered" evidence="1">
    <location>
        <begin position="112"/>
        <end position="131"/>
    </location>
</feature>
<reference evidence="2" key="1">
    <citation type="submission" date="2022-10" db="EMBL/GenBank/DDBJ databases">
        <authorList>
            <person name="Chen Y."/>
            <person name="Dougan E. K."/>
            <person name="Chan C."/>
            <person name="Rhodes N."/>
            <person name="Thang M."/>
        </authorList>
    </citation>
    <scope>NUCLEOTIDE SEQUENCE</scope>
</reference>
<evidence type="ECO:0000313" key="4">
    <source>
        <dbReference type="Proteomes" id="UP001152797"/>
    </source>
</evidence>
<comment type="caution">
    <text evidence="2">The sequence shown here is derived from an EMBL/GenBank/DDBJ whole genome shotgun (WGS) entry which is preliminary data.</text>
</comment>
<keyword evidence="4" id="KW-1185">Reference proteome</keyword>
<dbReference type="EMBL" id="CAMXCT010006101">
    <property type="protein sequence ID" value="CAI4013931.1"/>
    <property type="molecule type" value="Genomic_DNA"/>
</dbReference>
<feature type="non-terminal residue" evidence="2">
    <location>
        <position position="836"/>
    </location>
</feature>
<name>A0A9P1GH89_9DINO</name>
<gene>
    <name evidence="2" type="ORF">C1SCF055_LOCUS38869</name>
</gene>
<dbReference type="AlphaFoldDB" id="A0A9P1GH89"/>
<sequence length="836" mass="95019">MRYDALYATQQTVDFESKWYQQAAAIREKHKDMFISRMTKTISQNKKLSRRQKRGWFTKEQMKSTLSWSASYIKNAVDYCEKPGNERLCKRDRYNKKLKKYYVVYQEDEEELSEDEERREHTTNEATDTALEFQMLGRAAEEESGSEDEDSSKEKDAKLANNGYKDSFGRCGVHVKYWCVKELESSIDILNQQYEACELIKYDVSGLSQANLGETQEKQNLLKILKKGNESPNDVDPVLAGFAKLIAHGADDRLQLQKFAKSFSADSFDWSLVRRMNLLNRCLPSGQAAKACCKHVVETAKSEVETNRNASRATREFAAIRLEDAEVGVRRVLVKYCLTAAIPISWIDLGEEPHQKNFPWVKLSSWAQHLLDTGLLPRVLVGVNDFATMKIVLTEFWSRYEEMDAGHPVFALERNGIVCRDRLVPFYSHSDEGTTFRDAALWVLNVHGVIGRGTRSFLGSGKHRAPVHRNAMGLNYLGNTWGTHCLIATMMKCVASPETLNVLLSAFAADVKELLHTGITNGAERVWMYHLAAKGDLPALSKIGNLLRTFGHAPRAARSRKPCRGVCWLCLAGQERDDAHGREAFPFEDMSMSPCWEPTIYKELPWVTTPKILEGLDLDDARAIEFFQTDFFHNAHLGTLKSFTSSALVSFVESDPPLPCLAHCNSVEAKFQELTRMYKSFFASRGCKPWVNELNRDMVCWPMSSACPAAKWNKGMATVQIMRFVAAGAKAMNVAVTFLYNNGLWLRASKAKKLSRWLFCFLGHYAILAQKTLEAGKRRYPVYPKGHMLCHAALKLLRLAERCRWHASNKRTTLESHLVLRAEPMFVKPTEAFYGE</sequence>
<dbReference type="Proteomes" id="UP001152797">
    <property type="component" value="Unassembled WGS sequence"/>
</dbReference>
<dbReference type="EMBL" id="CAMXCT030006101">
    <property type="protein sequence ID" value="CAL4801243.1"/>
    <property type="molecule type" value="Genomic_DNA"/>
</dbReference>
<reference evidence="3" key="2">
    <citation type="submission" date="2024-04" db="EMBL/GenBank/DDBJ databases">
        <authorList>
            <person name="Chen Y."/>
            <person name="Shah S."/>
            <person name="Dougan E. K."/>
            <person name="Thang M."/>
            <person name="Chan C."/>
        </authorList>
    </citation>
    <scope>NUCLEOTIDE SEQUENCE [LARGE SCALE GENOMIC DNA]</scope>
</reference>
<dbReference type="EMBL" id="CAMXCT020006101">
    <property type="protein sequence ID" value="CAL1167306.1"/>
    <property type="molecule type" value="Genomic_DNA"/>
</dbReference>
<organism evidence="2">
    <name type="scientific">Cladocopium goreaui</name>
    <dbReference type="NCBI Taxonomy" id="2562237"/>
    <lineage>
        <taxon>Eukaryota</taxon>
        <taxon>Sar</taxon>
        <taxon>Alveolata</taxon>
        <taxon>Dinophyceae</taxon>
        <taxon>Suessiales</taxon>
        <taxon>Symbiodiniaceae</taxon>
        <taxon>Cladocopium</taxon>
    </lineage>
</organism>
<evidence type="ECO:0000313" key="3">
    <source>
        <dbReference type="EMBL" id="CAL1167306.1"/>
    </source>
</evidence>